<reference evidence="2" key="1">
    <citation type="submission" date="2018-02" db="EMBL/GenBank/DDBJ databases">
        <title>Genome sequence of Desulfocucumis palustris strain NAW-5.</title>
        <authorList>
            <person name="Watanabe M."/>
            <person name="Kojima H."/>
            <person name="Fukui M."/>
        </authorList>
    </citation>
    <scope>NUCLEOTIDE SEQUENCE [LARGE SCALE GENOMIC DNA]</scope>
    <source>
        <strain evidence="2">NAW-5</strain>
    </source>
</reference>
<sequence>MTVRSSIEKTGCRICNLSPFLKTPTSIGDFSYCSMPGL</sequence>
<proteinExistence type="predicted"/>
<organism evidence="1 2">
    <name type="scientific">Desulfocucumis palustris</name>
    <dbReference type="NCBI Taxonomy" id="1898651"/>
    <lineage>
        <taxon>Bacteria</taxon>
        <taxon>Bacillati</taxon>
        <taxon>Bacillota</taxon>
        <taxon>Clostridia</taxon>
        <taxon>Eubacteriales</taxon>
        <taxon>Desulfocucumaceae</taxon>
        <taxon>Desulfocucumis</taxon>
    </lineage>
</organism>
<dbReference type="AlphaFoldDB" id="A0A2L2XDM7"/>
<comment type="caution">
    <text evidence="1">The sequence shown here is derived from an EMBL/GenBank/DDBJ whole genome shotgun (WGS) entry which is preliminary data.</text>
</comment>
<protein>
    <submittedName>
        <fullName evidence="1">Uncharacterized protein</fullName>
    </submittedName>
</protein>
<gene>
    <name evidence="1" type="ORF">DCCM_0520</name>
</gene>
<dbReference type="EMBL" id="BFAV01000025">
    <property type="protein sequence ID" value="GBF32326.1"/>
    <property type="molecule type" value="Genomic_DNA"/>
</dbReference>
<accession>A0A2L2XDM7</accession>
<evidence type="ECO:0000313" key="2">
    <source>
        <dbReference type="Proteomes" id="UP000239549"/>
    </source>
</evidence>
<dbReference type="Proteomes" id="UP000239549">
    <property type="component" value="Unassembled WGS sequence"/>
</dbReference>
<name>A0A2L2XDM7_9FIRM</name>
<keyword evidence="2" id="KW-1185">Reference proteome</keyword>
<evidence type="ECO:0000313" key="1">
    <source>
        <dbReference type="EMBL" id="GBF32326.1"/>
    </source>
</evidence>